<dbReference type="Proteomes" id="UP001152888">
    <property type="component" value="Unassembled WGS sequence"/>
</dbReference>
<dbReference type="Gene3D" id="3.30.420.10">
    <property type="entry name" value="Ribonuclease H-like superfamily/Ribonuclease H"/>
    <property type="match status" value="1"/>
</dbReference>
<evidence type="ECO:0008006" key="3">
    <source>
        <dbReference type="Google" id="ProtNLM"/>
    </source>
</evidence>
<protein>
    <recommendedName>
        <fullName evidence="3">Tc1-like transposase DDE domain-containing protein</fullName>
    </recommendedName>
</protein>
<evidence type="ECO:0000313" key="1">
    <source>
        <dbReference type="EMBL" id="CAH1998169.1"/>
    </source>
</evidence>
<reference evidence="1" key="1">
    <citation type="submission" date="2022-03" db="EMBL/GenBank/DDBJ databases">
        <authorList>
            <person name="Sayadi A."/>
        </authorList>
    </citation>
    <scope>NUCLEOTIDE SEQUENCE</scope>
</reference>
<sequence>MDHNINVIKRPAQSPHLNPIENLWDLVDTKIRTEHPEKLKNSAELFETIEVAWNSIDIDSLIGSMRKRCLAVIKNKGYATKY</sequence>
<dbReference type="InterPro" id="IPR036397">
    <property type="entry name" value="RNaseH_sf"/>
</dbReference>
<evidence type="ECO:0000313" key="2">
    <source>
        <dbReference type="Proteomes" id="UP001152888"/>
    </source>
</evidence>
<accession>A0A9P0LL34</accession>
<proteinExistence type="predicted"/>
<keyword evidence="2" id="KW-1185">Reference proteome</keyword>
<dbReference type="AlphaFoldDB" id="A0A9P0LL34"/>
<organism evidence="1 2">
    <name type="scientific">Acanthoscelides obtectus</name>
    <name type="common">Bean weevil</name>
    <name type="synonym">Bruchus obtectus</name>
    <dbReference type="NCBI Taxonomy" id="200917"/>
    <lineage>
        <taxon>Eukaryota</taxon>
        <taxon>Metazoa</taxon>
        <taxon>Ecdysozoa</taxon>
        <taxon>Arthropoda</taxon>
        <taxon>Hexapoda</taxon>
        <taxon>Insecta</taxon>
        <taxon>Pterygota</taxon>
        <taxon>Neoptera</taxon>
        <taxon>Endopterygota</taxon>
        <taxon>Coleoptera</taxon>
        <taxon>Polyphaga</taxon>
        <taxon>Cucujiformia</taxon>
        <taxon>Chrysomeloidea</taxon>
        <taxon>Chrysomelidae</taxon>
        <taxon>Bruchinae</taxon>
        <taxon>Bruchini</taxon>
        <taxon>Acanthoscelides</taxon>
    </lineage>
</organism>
<dbReference type="OrthoDB" id="6763914at2759"/>
<comment type="caution">
    <text evidence="1">The sequence shown here is derived from an EMBL/GenBank/DDBJ whole genome shotgun (WGS) entry which is preliminary data.</text>
</comment>
<dbReference type="EMBL" id="CAKOFQ010007316">
    <property type="protein sequence ID" value="CAH1998169.1"/>
    <property type="molecule type" value="Genomic_DNA"/>
</dbReference>
<dbReference type="GO" id="GO:0003676">
    <property type="term" value="F:nucleic acid binding"/>
    <property type="evidence" value="ECO:0007669"/>
    <property type="project" value="InterPro"/>
</dbReference>
<gene>
    <name evidence="1" type="ORF">ACAOBT_LOCUS24191</name>
</gene>
<name>A0A9P0LL34_ACAOB</name>